<reference evidence="3 4" key="1">
    <citation type="submission" date="2018-11" db="EMBL/GenBank/DDBJ databases">
        <authorList>
            <consortium name="Pathogen Informatics"/>
        </authorList>
    </citation>
    <scope>NUCLEOTIDE SEQUENCE [LARGE SCALE GENOMIC DNA]</scope>
</reference>
<dbReference type="OrthoDB" id="2141925at2759"/>
<name>A0A3P6SGL3_CYLGO</name>
<evidence type="ECO:0000256" key="1">
    <source>
        <dbReference type="SAM" id="Coils"/>
    </source>
</evidence>
<keyword evidence="4" id="KW-1185">Reference proteome</keyword>
<dbReference type="Gene3D" id="1.20.140.50">
    <property type="entry name" value="alix/aip1 like domains"/>
    <property type="match status" value="1"/>
</dbReference>
<dbReference type="Proteomes" id="UP000271889">
    <property type="component" value="Unassembled WGS sequence"/>
</dbReference>
<accession>A0A3P6SGL3</accession>
<feature type="coiled-coil region" evidence="1">
    <location>
        <begin position="11"/>
        <end position="38"/>
    </location>
</feature>
<proteinExistence type="predicted"/>
<feature type="domain" description="ALIX V-shaped" evidence="2">
    <location>
        <begin position="4"/>
        <end position="213"/>
    </location>
</feature>
<evidence type="ECO:0000313" key="3">
    <source>
        <dbReference type="EMBL" id="VDK53271.1"/>
    </source>
</evidence>
<protein>
    <recommendedName>
        <fullName evidence="2">ALIX V-shaped domain-containing protein</fullName>
    </recommendedName>
</protein>
<sequence>MLIQVRSAGGLKELQAKLNEVTNLRARIKEILADIERTLGNESRSDAELRQRLGVNCHRIASNGLTEPFLKEMAKARTALTSTLEEDKISKKKFGENWQSIETLSKPEKELYALFPPRPNRLGDKTPEAMSFLLKLLDKAQEIKCERVELLKEINAKRTSTPVDDMIPIISQSKFCSDDTIIKEKLKEICDPIKEEVDKSLKKQTTLMNDVEVILFRKTLREFF</sequence>
<evidence type="ECO:0000259" key="2">
    <source>
        <dbReference type="Pfam" id="PF13949"/>
    </source>
</evidence>
<evidence type="ECO:0000313" key="4">
    <source>
        <dbReference type="Proteomes" id="UP000271889"/>
    </source>
</evidence>
<gene>
    <name evidence="3" type="ORF">CGOC_LOCUS2631</name>
</gene>
<dbReference type="Pfam" id="PF13949">
    <property type="entry name" value="ALIX_LYPXL_bnd"/>
    <property type="match status" value="1"/>
</dbReference>
<keyword evidence="1" id="KW-0175">Coiled coil</keyword>
<dbReference type="InterPro" id="IPR025304">
    <property type="entry name" value="ALIX_V_dom"/>
</dbReference>
<dbReference type="EMBL" id="UYRV01006040">
    <property type="protein sequence ID" value="VDK53271.1"/>
    <property type="molecule type" value="Genomic_DNA"/>
</dbReference>
<organism evidence="3 4">
    <name type="scientific">Cylicostephanus goldi</name>
    <name type="common">Nematode worm</name>
    <dbReference type="NCBI Taxonomy" id="71465"/>
    <lineage>
        <taxon>Eukaryota</taxon>
        <taxon>Metazoa</taxon>
        <taxon>Ecdysozoa</taxon>
        <taxon>Nematoda</taxon>
        <taxon>Chromadorea</taxon>
        <taxon>Rhabditida</taxon>
        <taxon>Rhabditina</taxon>
        <taxon>Rhabditomorpha</taxon>
        <taxon>Strongyloidea</taxon>
        <taxon>Strongylidae</taxon>
        <taxon>Cylicostephanus</taxon>
    </lineage>
</organism>
<dbReference type="AlphaFoldDB" id="A0A3P6SGL3"/>